<reference evidence="3" key="1">
    <citation type="journal article" date="2019" name="Int. J. Syst. Evol. Microbiol.">
        <title>The Global Catalogue of Microorganisms (GCM) 10K type strain sequencing project: providing services to taxonomists for standard genome sequencing and annotation.</title>
        <authorList>
            <consortium name="The Broad Institute Genomics Platform"/>
            <consortium name="The Broad Institute Genome Sequencing Center for Infectious Disease"/>
            <person name="Wu L."/>
            <person name="Ma J."/>
        </authorList>
    </citation>
    <scope>NUCLEOTIDE SEQUENCE [LARGE SCALE GENOMIC DNA]</scope>
    <source>
        <strain evidence="3">KCTC 52039</strain>
    </source>
</reference>
<feature type="chain" id="PRO_5047224278" evidence="1">
    <location>
        <begin position="20"/>
        <end position="177"/>
    </location>
</feature>
<evidence type="ECO:0000313" key="3">
    <source>
        <dbReference type="Proteomes" id="UP001595547"/>
    </source>
</evidence>
<organism evidence="2 3">
    <name type="scientific">Cypionkella sinensis</name>
    <dbReference type="NCBI Taxonomy" id="1756043"/>
    <lineage>
        <taxon>Bacteria</taxon>
        <taxon>Pseudomonadati</taxon>
        <taxon>Pseudomonadota</taxon>
        <taxon>Alphaproteobacteria</taxon>
        <taxon>Rhodobacterales</taxon>
        <taxon>Paracoccaceae</taxon>
        <taxon>Cypionkella</taxon>
    </lineage>
</organism>
<evidence type="ECO:0000313" key="2">
    <source>
        <dbReference type="EMBL" id="MFC3182714.1"/>
    </source>
</evidence>
<comment type="caution">
    <text evidence="2">The sequence shown here is derived from an EMBL/GenBank/DDBJ whole genome shotgun (WGS) entry which is preliminary data.</text>
</comment>
<name>A0ABV7J5X2_9RHOB</name>
<gene>
    <name evidence="2" type="ORF">ACFOGH_17080</name>
</gene>
<evidence type="ECO:0000256" key="1">
    <source>
        <dbReference type="SAM" id="SignalP"/>
    </source>
</evidence>
<proteinExistence type="predicted"/>
<dbReference type="EMBL" id="JBHRTO010000002">
    <property type="protein sequence ID" value="MFC3182714.1"/>
    <property type="molecule type" value="Genomic_DNA"/>
</dbReference>
<keyword evidence="1" id="KW-0732">Signal</keyword>
<keyword evidence="3" id="KW-1185">Reference proteome</keyword>
<protein>
    <submittedName>
        <fullName evidence="2">Uncharacterized protein</fullName>
    </submittedName>
</protein>
<accession>A0ABV7J5X2</accession>
<dbReference type="Proteomes" id="UP001595547">
    <property type="component" value="Unassembled WGS sequence"/>
</dbReference>
<dbReference type="RefSeq" id="WP_380074375.1">
    <property type="nucleotide sequence ID" value="NZ_JBHRTO010000002.1"/>
</dbReference>
<feature type="signal peptide" evidence="1">
    <location>
        <begin position="1"/>
        <end position="19"/>
    </location>
</feature>
<sequence>MLKALLSAVVICAAIPAQAGIDFAHMPVGCSWSMKYSDGRTLIETYVGKKSGSYRTEVADKRAPDKVISRTYFDKKGRMVRNDWAGGKWETFNPYSCFGIAGTCSSTYQNGDGAKFIIDNTTSAAGNGFKVVAAPRGGAPYPDDYFELGQFNIQTLSKNRNFSMKLVAFNNCDEPLM</sequence>